<feature type="domain" description="Exonuclease" evidence="1">
    <location>
        <begin position="2"/>
        <end position="166"/>
    </location>
</feature>
<dbReference type="Proteomes" id="UP000305709">
    <property type="component" value="Unassembled WGS sequence"/>
</dbReference>
<dbReference type="OrthoDB" id="9803913at2"/>
<dbReference type="InterPro" id="IPR013520">
    <property type="entry name" value="Ribonucl_H"/>
</dbReference>
<dbReference type="CDD" id="cd06130">
    <property type="entry name" value="DNA_pol_III_epsilon_like"/>
    <property type="match status" value="1"/>
</dbReference>
<dbReference type="GO" id="GO:0008408">
    <property type="term" value="F:3'-5' exonuclease activity"/>
    <property type="evidence" value="ECO:0007669"/>
    <property type="project" value="TreeGrafter"/>
</dbReference>
<dbReference type="GO" id="GO:0005829">
    <property type="term" value="C:cytosol"/>
    <property type="evidence" value="ECO:0007669"/>
    <property type="project" value="TreeGrafter"/>
</dbReference>
<dbReference type="Gene3D" id="3.40.50.10190">
    <property type="entry name" value="BRCT domain"/>
    <property type="match status" value="1"/>
</dbReference>
<sequence length="284" mass="30845">MRFVALDVETANADMASICSLGAAVFENGQLVSEWYSLINPEDYFDPLNISIHGICEKDVQGAPTFEEVTDELHRHIGEQIVVTHTHFDRVAIHQAASRYALPSPTCRWLDSSQVARRTWADCARSGYGLSKLCSRIGYTFAHHNALEDAKACGHVLLAAMRDGGLDLESALLRVRRPIDLSFAGPITREGNPDGALAGEVLVFTGALAIPRREAADLAASVGCEVAVGVTRQTTVLVVGDMDVQKLAGHQKSSKHRKAEDLIAAGVAIRIIRETDFRELVMQG</sequence>
<dbReference type="PANTHER" id="PTHR30231">
    <property type="entry name" value="DNA POLYMERASE III SUBUNIT EPSILON"/>
    <property type="match status" value="1"/>
</dbReference>
<dbReference type="InterPro" id="IPR036397">
    <property type="entry name" value="RNaseH_sf"/>
</dbReference>
<name>A0A5C4N791_9RHOB</name>
<protein>
    <submittedName>
        <fullName evidence="2">Transposase</fullName>
    </submittedName>
</protein>
<reference evidence="2 3" key="1">
    <citation type="submission" date="2019-06" db="EMBL/GenBank/DDBJ databases">
        <authorList>
            <person name="Jiang L."/>
        </authorList>
    </citation>
    <scope>NUCLEOTIDE SEQUENCE [LARGE SCALE GENOMIC DNA]</scope>
    <source>
        <strain evidence="2 3">YIM 48858</strain>
    </source>
</reference>
<evidence type="ECO:0000313" key="3">
    <source>
        <dbReference type="Proteomes" id="UP000305709"/>
    </source>
</evidence>
<dbReference type="GO" id="GO:0006259">
    <property type="term" value="P:DNA metabolic process"/>
    <property type="evidence" value="ECO:0007669"/>
    <property type="project" value="UniProtKB-ARBA"/>
</dbReference>
<dbReference type="Pfam" id="PF00929">
    <property type="entry name" value="RNase_T"/>
    <property type="match status" value="1"/>
</dbReference>
<proteinExistence type="predicted"/>
<dbReference type="SUPFAM" id="SSF52113">
    <property type="entry name" value="BRCT domain"/>
    <property type="match status" value="1"/>
</dbReference>
<evidence type="ECO:0000313" key="2">
    <source>
        <dbReference type="EMBL" id="TNC65819.1"/>
    </source>
</evidence>
<dbReference type="PANTHER" id="PTHR30231:SF42">
    <property type="entry name" value="EXONUCLEASE"/>
    <property type="match status" value="1"/>
</dbReference>
<dbReference type="SUPFAM" id="SSF53098">
    <property type="entry name" value="Ribonuclease H-like"/>
    <property type="match status" value="1"/>
</dbReference>
<keyword evidence="3" id="KW-1185">Reference proteome</keyword>
<gene>
    <name evidence="2" type="ORF">FHG71_17185</name>
</gene>
<comment type="caution">
    <text evidence="2">The sequence shown here is derived from an EMBL/GenBank/DDBJ whole genome shotgun (WGS) entry which is preliminary data.</text>
</comment>
<dbReference type="EMBL" id="VDFV01000036">
    <property type="protein sequence ID" value="TNC65819.1"/>
    <property type="molecule type" value="Genomic_DNA"/>
</dbReference>
<organism evidence="2 3">
    <name type="scientific">Rubellimicrobium roseum</name>
    <dbReference type="NCBI Taxonomy" id="687525"/>
    <lineage>
        <taxon>Bacteria</taxon>
        <taxon>Pseudomonadati</taxon>
        <taxon>Pseudomonadota</taxon>
        <taxon>Alphaproteobacteria</taxon>
        <taxon>Rhodobacterales</taxon>
        <taxon>Roseobacteraceae</taxon>
        <taxon>Rubellimicrobium</taxon>
    </lineage>
</organism>
<dbReference type="InterPro" id="IPR036420">
    <property type="entry name" value="BRCT_dom_sf"/>
</dbReference>
<dbReference type="CDD" id="cd17748">
    <property type="entry name" value="BRCT_DNA_ligase_like"/>
    <property type="match status" value="1"/>
</dbReference>
<accession>A0A5C4N791</accession>
<dbReference type="GO" id="GO:0003676">
    <property type="term" value="F:nucleic acid binding"/>
    <property type="evidence" value="ECO:0007669"/>
    <property type="project" value="InterPro"/>
</dbReference>
<dbReference type="Gene3D" id="3.30.420.10">
    <property type="entry name" value="Ribonuclease H-like superfamily/Ribonuclease H"/>
    <property type="match status" value="1"/>
</dbReference>
<evidence type="ECO:0000259" key="1">
    <source>
        <dbReference type="SMART" id="SM00479"/>
    </source>
</evidence>
<dbReference type="SMART" id="SM00479">
    <property type="entry name" value="EXOIII"/>
    <property type="match status" value="1"/>
</dbReference>
<dbReference type="InterPro" id="IPR012337">
    <property type="entry name" value="RNaseH-like_sf"/>
</dbReference>
<dbReference type="AlphaFoldDB" id="A0A5C4N791"/>